<gene>
    <name evidence="1" type="ORF">PS691_04380</name>
</gene>
<name>A0A5E7E9W9_PSEFL</name>
<proteinExistence type="predicted"/>
<protein>
    <submittedName>
        <fullName evidence="1">Uncharacterized protein</fullName>
    </submittedName>
</protein>
<dbReference type="EMBL" id="CABVHQ010000054">
    <property type="protein sequence ID" value="VVO23621.1"/>
    <property type="molecule type" value="Genomic_DNA"/>
</dbReference>
<evidence type="ECO:0000313" key="2">
    <source>
        <dbReference type="Proteomes" id="UP000337909"/>
    </source>
</evidence>
<evidence type="ECO:0000313" key="1">
    <source>
        <dbReference type="EMBL" id="VVO23621.1"/>
    </source>
</evidence>
<dbReference type="RefSeq" id="WP_150644228.1">
    <property type="nucleotide sequence ID" value="NZ_CABVHQ010000054.1"/>
</dbReference>
<dbReference type="Proteomes" id="UP000337909">
    <property type="component" value="Unassembled WGS sequence"/>
</dbReference>
<reference evidence="1 2" key="1">
    <citation type="submission" date="2019-09" db="EMBL/GenBank/DDBJ databases">
        <authorList>
            <person name="Chandra G."/>
            <person name="Truman W A."/>
        </authorList>
    </citation>
    <scope>NUCLEOTIDE SEQUENCE [LARGE SCALE GENOMIC DNA]</scope>
    <source>
        <strain evidence="1">PS691</strain>
    </source>
</reference>
<organism evidence="1 2">
    <name type="scientific">Pseudomonas fluorescens</name>
    <dbReference type="NCBI Taxonomy" id="294"/>
    <lineage>
        <taxon>Bacteria</taxon>
        <taxon>Pseudomonadati</taxon>
        <taxon>Pseudomonadota</taxon>
        <taxon>Gammaproteobacteria</taxon>
        <taxon>Pseudomonadales</taxon>
        <taxon>Pseudomonadaceae</taxon>
        <taxon>Pseudomonas</taxon>
    </lineage>
</organism>
<sequence length="106" mass="11922">MTFDGKDLPALNALGLQNNFVESENRWHYKEGFCELSGIKYSELSNGLNPENMHTQRAKLTFTSSGEGCMAFNVAITDFDHIEFSTYQPGYSQMVLSTRVWSAIAD</sequence>
<dbReference type="AlphaFoldDB" id="A0A5E7E9W9"/>
<accession>A0A5E7E9W9</accession>